<dbReference type="CDD" id="cd07067">
    <property type="entry name" value="HP_PGM_like"/>
    <property type="match status" value="1"/>
</dbReference>
<gene>
    <name evidence="3" type="ORF">PB01_14875</name>
</gene>
<feature type="binding site" evidence="2">
    <location>
        <begin position="6"/>
        <end position="13"/>
    </location>
    <ligand>
        <name>substrate</name>
    </ligand>
</feature>
<keyword evidence="4" id="KW-1185">Reference proteome</keyword>
<proteinExistence type="predicted"/>
<dbReference type="PIRSF" id="PIRSF000709">
    <property type="entry name" value="6PFK_2-Ptase"/>
    <property type="match status" value="1"/>
</dbReference>
<dbReference type="AlphaFoldDB" id="A0A5J6SSX7"/>
<dbReference type="InterPro" id="IPR051695">
    <property type="entry name" value="Phosphoglycerate_Mutase"/>
</dbReference>
<dbReference type="GO" id="GO:0005829">
    <property type="term" value="C:cytosol"/>
    <property type="evidence" value="ECO:0007669"/>
    <property type="project" value="TreeGrafter"/>
</dbReference>
<keyword evidence="1" id="KW-0378">Hydrolase</keyword>
<sequence length="189" mass="21583">MIYVVRHGQTDLNKEGRMQGRLGLPLNVYGIEQAELLRDELQNIKFDYVFSSPQERAIQTAKLVTGIKVIIDTRLDVFDLGEADRLKKAEVKMDGVVPDSSVYKSVEDIHSYIKRVFLFMKELEADYGKRQLNILISGHKCTTGCIGAYFEGIPKDKNILRFSSNNGKYKVYNLGKNEVRRWSNGTKNT</sequence>
<dbReference type="InterPro" id="IPR013078">
    <property type="entry name" value="His_Pase_superF_clade-1"/>
</dbReference>
<dbReference type="Gene3D" id="3.40.50.1240">
    <property type="entry name" value="Phosphoglycerate mutase-like"/>
    <property type="match status" value="1"/>
</dbReference>
<dbReference type="SUPFAM" id="SSF53254">
    <property type="entry name" value="Phosphoglycerate mutase-like"/>
    <property type="match status" value="1"/>
</dbReference>
<dbReference type="PANTHER" id="PTHR46517">
    <property type="entry name" value="FRUCTOSE-2,6-BISPHOSPHATASE TIGAR"/>
    <property type="match status" value="1"/>
</dbReference>
<dbReference type="RefSeq" id="WP_151702068.1">
    <property type="nucleotide sequence ID" value="NZ_CP031223.1"/>
</dbReference>
<dbReference type="Proteomes" id="UP000325517">
    <property type="component" value="Chromosome"/>
</dbReference>
<dbReference type="InterPro" id="IPR001345">
    <property type="entry name" value="PG/BPGM_mutase_AS"/>
</dbReference>
<name>A0A5J6SSX7_9BACI</name>
<evidence type="ECO:0000313" key="4">
    <source>
        <dbReference type="Proteomes" id="UP000325517"/>
    </source>
</evidence>
<dbReference type="GO" id="GO:0045820">
    <property type="term" value="P:negative regulation of glycolytic process"/>
    <property type="evidence" value="ECO:0007669"/>
    <property type="project" value="TreeGrafter"/>
</dbReference>
<dbReference type="SMART" id="SM00855">
    <property type="entry name" value="PGAM"/>
    <property type="match status" value="1"/>
</dbReference>
<dbReference type="Pfam" id="PF00300">
    <property type="entry name" value="His_Phos_1"/>
    <property type="match status" value="1"/>
</dbReference>
<organism evidence="3 4">
    <name type="scientific">Psychrobacillus glaciei</name>
    <dbReference type="NCBI Taxonomy" id="2283160"/>
    <lineage>
        <taxon>Bacteria</taxon>
        <taxon>Bacillati</taxon>
        <taxon>Bacillota</taxon>
        <taxon>Bacilli</taxon>
        <taxon>Bacillales</taxon>
        <taxon>Bacillaceae</taxon>
        <taxon>Psychrobacillus</taxon>
    </lineage>
</organism>
<dbReference type="PROSITE" id="PS00175">
    <property type="entry name" value="PG_MUTASE"/>
    <property type="match status" value="1"/>
</dbReference>
<protein>
    <submittedName>
        <fullName evidence="3">Histidine phosphatase family protein</fullName>
    </submittedName>
</protein>
<dbReference type="InterPro" id="IPR029033">
    <property type="entry name" value="His_PPase_superfam"/>
</dbReference>
<dbReference type="OrthoDB" id="9782128at2"/>
<dbReference type="GO" id="GO:0004331">
    <property type="term" value="F:fructose-2,6-bisphosphate 2-phosphatase activity"/>
    <property type="evidence" value="ECO:0007669"/>
    <property type="project" value="TreeGrafter"/>
</dbReference>
<feature type="binding site" evidence="2">
    <location>
        <position position="56"/>
    </location>
    <ligand>
        <name>substrate</name>
    </ligand>
</feature>
<evidence type="ECO:0000256" key="1">
    <source>
        <dbReference type="ARBA" id="ARBA00022801"/>
    </source>
</evidence>
<evidence type="ECO:0000313" key="3">
    <source>
        <dbReference type="EMBL" id="QFG00005.1"/>
    </source>
</evidence>
<dbReference type="EMBL" id="CP031223">
    <property type="protein sequence ID" value="QFG00005.1"/>
    <property type="molecule type" value="Genomic_DNA"/>
</dbReference>
<dbReference type="GO" id="GO:0043456">
    <property type="term" value="P:regulation of pentose-phosphate shunt"/>
    <property type="evidence" value="ECO:0007669"/>
    <property type="project" value="TreeGrafter"/>
</dbReference>
<evidence type="ECO:0000256" key="2">
    <source>
        <dbReference type="PIRSR" id="PIRSR613078-2"/>
    </source>
</evidence>
<dbReference type="KEGG" id="psyo:PB01_14875"/>
<dbReference type="PANTHER" id="PTHR46517:SF1">
    <property type="entry name" value="FRUCTOSE-2,6-BISPHOSPHATASE TIGAR"/>
    <property type="match status" value="1"/>
</dbReference>
<reference evidence="3 4" key="1">
    <citation type="submission" date="2018-07" db="EMBL/GenBank/DDBJ databases">
        <title>Complete genome sequence of Psychrobacillus sp. PB01, isolated from iceberg, and comparative genome analysis of Psychrobacillus strains.</title>
        <authorList>
            <person name="Lee P.C."/>
        </authorList>
    </citation>
    <scope>NUCLEOTIDE SEQUENCE [LARGE SCALE GENOMIC DNA]</scope>
    <source>
        <strain evidence="3 4">PB01</strain>
    </source>
</reference>
<accession>A0A5J6SSX7</accession>